<dbReference type="KEGG" id="ssua:FPZ54_05545"/>
<accession>A0A518RDJ3</accession>
<name>A0A518RDJ3_9SPHN</name>
<organism evidence="1 2">
    <name type="scientific">Sphingomonas suaedae</name>
    <dbReference type="NCBI Taxonomy" id="2599297"/>
    <lineage>
        <taxon>Bacteria</taxon>
        <taxon>Pseudomonadati</taxon>
        <taxon>Pseudomonadota</taxon>
        <taxon>Alphaproteobacteria</taxon>
        <taxon>Sphingomonadales</taxon>
        <taxon>Sphingomonadaceae</taxon>
        <taxon>Sphingomonas</taxon>
    </lineage>
</organism>
<dbReference type="Proteomes" id="UP000318055">
    <property type="component" value="Chromosome"/>
</dbReference>
<reference evidence="1 2" key="1">
    <citation type="submission" date="2019-07" db="EMBL/GenBank/DDBJ databases">
        <title>Sphingomonas alkalisoli sp. nov., isolated from rhizosphere soil of Suaedae salsa.</title>
        <authorList>
            <person name="Zhang H."/>
            <person name="Xu L."/>
            <person name="Zhang J.-X."/>
            <person name="Sun J.-Q."/>
        </authorList>
    </citation>
    <scope>NUCLEOTIDE SEQUENCE [LARGE SCALE GENOMIC DNA]</scope>
    <source>
        <strain evidence="1 2">XS-10</strain>
    </source>
</reference>
<evidence type="ECO:0000313" key="1">
    <source>
        <dbReference type="EMBL" id="QDX25535.1"/>
    </source>
</evidence>
<proteinExistence type="predicted"/>
<gene>
    <name evidence="1" type="ORF">FPZ54_05545</name>
</gene>
<protein>
    <submittedName>
        <fullName evidence="1">Uncharacterized protein</fullName>
    </submittedName>
</protein>
<dbReference type="RefSeq" id="WP_145845594.1">
    <property type="nucleotide sequence ID" value="NZ_CP042239.1"/>
</dbReference>
<evidence type="ECO:0000313" key="2">
    <source>
        <dbReference type="Proteomes" id="UP000318055"/>
    </source>
</evidence>
<dbReference type="EMBL" id="CP042239">
    <property type="protein sequence ID" value="QDX25535.1"/>
    <property type="molecule type" value="Genomic_DNA"/>
</dbReference>
<sequence length="131" mass="14256">MKRWTVRAALLAILCLGAWQFWLNSKPRVPVFPQAYAGCYSDGTAMIILRADLTMRAGAVEGRYYFLRGEAGVRPDAIVPQGVLARNAGGRVDFVASNAPGRWYLERGTALRIPGSKGVHEFAKVACGVKS</sequence>
<keyword evidence="2" id="KW-1185">Reference proteome</keyword>
<dbReference type="AlphaFoldDB" id="A0A518RDJ3"/>